<keyword evidence="1" id="KW-0677">Repeat</keyword>
<evidence type="ECO:0000256" key="2">
    <source>
        <dbReference type="ARBA" id="ARBA00022803"/>
    </source>
</evidence>
<organism evidence="4 5">
    <name type="scientific">Mikania micrantha</name>
    <name type="common">bitter vine</name>
    <dbReference type="NCBI Taxonomy" id="192012"/>
    <lineage>
        <taxon>Eukaryota</taxon>
        <taxon>Viridiplantae</taxon>
        <taxon>Streptophyta</taxon>
        <taxon>Embryophyta</taxon>
        <taxon>Tracheophyta</taxon>
        <taxon>Spermatophyta</taxon>
        <taxon>Magnoliopsida</taxon>
        <taxon>eudicotyledons</taxon>
        <taxon>Gunneridae</taxon>
        <taxon>Pentapetalae</taxon>
        <taxon>asterids</taxon>
        <taxon>campanulids</taxon>
        <taxon>Asterales</taxon>
        <taxon>Asteraceae</taxon>
        <taxon>Asteroideae</taxon>
        <taxon>Heliantheae alliance</taxon>
        <taxon>Eupatorieae</taxon>
        <taxon>Mikania</taxon>
    </lineage>
</organism>
<evidence type="ECO:0000313" key="5">
    <source>
        <dbReference type="Proteomes" id="UP000326396"/>
    </source>
</evidence>
<reference evidence="4 5" key="1">
    <citation type="submission" date="2019-05" db="EMBL/GenBank/DDBJ databases">
        <title>Mikania micrantha, genome provides insights into the molecular mechanism of rapid growth.</title>
        <authorList>
            <person name="Liu B."/>
        </authorList>
    </citation>
    <scope>NUCLEOTIDE SEQUENCE [LARGE SCALE GENOMIC DNA]</scope>
    <source>
        <strain evidence="4">NLD-2019</strain>
        <tissue evidence="4">Leaf</tissue>
    </source>
</reference>
<dbReference type="GO" id="GO:0006335">
    <property type="term" value="P:DNA replication-dependent chromatin assembly"/>
    <property type="evidence" value="ECO:0007669"/>
    <property type="project" value="TreeGrafter"/>
</dbReference>
<evidence type="ECO:0000313" key="4">
    <source>
        <dbReference type="EMBL" id="KAD3336657.1"/>
    </source>
</evidence>
<evidence type="ECO:0000256" key="3">
    <source>
        <dbReference type="SAM" id="MobiDB-lite"/>
    </source>
</evidence>
<protein>
    <submittedName>
        <fullName evidence="4">Uncharacterized protein</fullName>
    </submittedName>
</protein>
<dbReference type="OrthoDB" id="5587616at2759"/>
<sequence length="327" mass="36429">MAATTRNSIIAAQLSTISVRLDAILTSLKENISAIKTQMIGNGCYSEKTNDDRKNTAVEDGLKADKRDELINSDNMKDCFQILEFKSDKQIHHKGSMVFEDGGDGVQEEEDEASDSQGDGSNPDLAWKLLDERSIVEKQSGDIMEKVNILSALAKVALEREDVDISLNDYLKALSMLERLAEPDSIRIARLNFRICLCVKLGPNDSGFHPVLKSLMGNFSGGLEMYEDGDIFWNKDVKAELKLRDLNFVDSRTSRFSMGDVSIQTRVTKGFDLVKLSGQKWSSGFLSHGLLKAHTTKVALNVWLFGEEVAFQLVMWNSTRLLPIQGI</sequence>
<dbReference type="GO" id="GO:0005654">
    <property type="term" value="C:nucleoplasm"/>
    <property type="evidence" value="ECO:0007669"/>
    <property type="project" value="TreeGrafter"/>
</dbReference>
<proteinExistence type="predicted"/>
<name>A0A5N6M884_9ASTR</name>
<feature type="compositionally biased region" description="Acidic residues" evidence="3">
    <location>
        <begin position="101"/>
        <end position="114"/>
    </location>
</feature>
<dbReference type="EMBL" id="SZYD01000016">
    <property type="protein sequence ID" value="KAD3336657.1"/>
    <property type="molecule type" value="Genomic_DNA"/>
</dbReference>
<comment type="caution">
    <text evidence="4">The sequence shown here is derived from an EMBL/GenBank/DDBJ whole genome shotgun (WGS) entry which is preliminary data.</text>
</comment>
<dbReference type="GO" id="GO:0042393">
    <property type="term" value="F:histone binding"/>
    <property type="evidence" value="ECO:0007669"/>
    <property type="project" value="TreeGrafter"/>
</dbReference>
<feature type="region of interest" description="Disordered" evidence="3">
    <location>
        <begin position="96"/>
        <end position="124"/>
    </location>
</feature>
<dbReference type="PANTHER" id="PTHR15081:SF1">
    <property type="entry name" value="NUCLEAR AUTOANTIGENIC SPERM PROTEIN"/>
    <property type="match status" value="1"/>
</dbReference>
<accession>A0A5N6M884</accession>
<keyword evidence="2" id="KW-0802">TPR repeat</keyword>
<dbReference type="InterPro" id="IPR051730">
    <property type="entry name" value="NASP-like"/>
</dbReference>
<dbReference type="PANTHER" id="PTHR15081">
    <property type="entry name" value="NUCLEAR AUTOANTIGENIC SPERM PROTEIN NASP -RELATED"/>
    <property type="match status" value="1"/>
</dbReference>
<dbReference type="AlphaFoldDB" id="A0A5N6M884"/>
<dbReference type="Proteomes" id="UP000326396">
    <property type="component" value="Linkage Group LG6"/>
</dbReference>
<dbReference type="GO" id="GO:0034080">
    <property type="term" value="P:CENP-A containing chromatin assembly"/>
    <property type="evidence" value="ECO:0007669"/>
    <property type="project" value="TreeGrafter"/>
</dbReference>
<keyword evidence="5" id="KW-1185">Reference proteome</keyword>
<gene>
    <name evidence="4" type="ORF">E3N88_32176</name>
</gene>
<evidence type="ECO:0000256" key="1">
    <source>
        <dbReference type="ARBA" id="ARBA00022737"/>
    </source>
</evidence>